<dbReference type="AlphaFoldDB" id="A0A319D7F6"/>
<feature type="non-terminal residue" evidence="1">
    <location>
        <position position="1"/>
    </location>
</feature>
<feature type="non-terminal residue" evidence="1">
    <location>
        <position position="109"/>
    </location>
</feature>
<evidence type="ECO:0000313" key="2">
    <source>
        <dbReference type="Proteomes" id="UP000247810"/>
    </source>
</evidence>
<accession>A0A319D7F6</accession>
<name>A0A319D7F6_9EURO</name>
<dbReference type="OrthoDB" id="4471293at2759"/>
<dbReference type="Proteomes" id="UP000247810">
    <property type="component" value="Unassembled WGS sequence"/>
</dbReference>
<sequence>PKHQTKLRRRMMLPFNVDINIMSDETHRRLGTQLQPFHGPAFTVPGYPDLKPLGTAEVDWSFCRRNKVYRTTFFVVRDIDADFILGRPAMRQLELYRADPEIAKRLRSS</sequence>
<protein>
    <submittedName>
        <fullName evidence="1">Uncharacterized protein</fullName>
    </submittedName>
</protein>
<organism evidence="1 2">
    <name type="scientific">Aspergillus ellipticus CBS 707.79</name>
    <dbReference type="NCBI Taxonomy" id="1448320"/>
    <lineage>
        <taxon>Eukaryota</taxon>
        <taxon>Fungi</taxon>
        <taxon>Dikarya</taxon>
        <taxon>Ascomycota</taxon>
        <taxon>Pezizomycotina</taxon>
        <taxon>Eurotiomycetes</taxon>
        <taxon>Eurotiomycetidae</taxon>
        <taxon>Eurotiales</taxon>
        <taxon>Aspergillaceae</taxon>
        <taxon>Aspergillus</taxon>
        <taxon>Aspergillus subgen. Circumdati</taxon>
    </lineage>
</organism>
<evidence type="ECO:0000313" key="1">
    <source>
        <dbReference type="EMBL" id="PYH93149.1"/>
    </source>
</evidence>
<proteinExistence type="predicted"/>
<dbReference type="VEuPathDB" id="FungiDB:BO71DRAFT_279743"/>
<keyword evidence="2" id="KW-1185">Reference proteome</keyword>
<gene>
    <name evidence="1" type="ORF">BO71DRAFT_279743</name>
</gene>
<dbReference type="EMBL" id="KZ825899">
    <property type="protein sequence ID" value="PYH93149.1"/>
    <property type="molecule type" value="Genomic_DNA"/>
</dbReference>
<reference evidence="1 2" key="1">
    <citation type="submission" date="2018-02" db="EMBL/GenBank/DDBJ databases">
        <title>The genomes of Aspergillus section Nigri reveals drivers in fungal speciation.</title>
        <authorList>
            <consortium name="DOE Joint Genome Institute"/>
            <person name="Vesth T.C."/>
            <person name="Nybo J."/>
            <person name="Theobald S."/>
            <person name="Brandl J."/>
            <person name="Frisvad J.C."/>
            <person name="Nielsen K.F."/>
            <person name="Lyhne E.K."/>
            <person name="Kogle M.E."/>
            <person name="Kuo A."/>
            <person name="Riley R."/>
            <person name="Clum A."/>
            <person name="Nolan M."/>
            <person name="Lipzen A."/>
            <person name="Salamov A."/>
            <person name="Henrissat B."/>
            <person name="Wiebenga A."/>
            <person name="De vries R.P."/>
            <person name="Grigoriev I.V."/>
            <person name="Mortensen U.H."/>
            <person name="Andersen M.R."/>
            <person name="Baker S.E."/>
        </authorList>
    </citation>
    <scope>NUCLEOTIDE SEQUENCE [LARGE SCALE GENOMIC DNA]</scope>
    <source>
        <strain evidence="1 2">CBS 707.79</strain>
    </source>
</reference>